<reference evidence="1" key="3">
    <citation type="submission" date="2022-06" db="UniProtKB">
        <authorList>
            <consortium name="EnsemblPlants"/>
        </authorList>
    </citation>
    <scope>IDENTIFICATION</scope>
</reference>
<dbReference type="AlphaFoldDB" id="A0A8R7PAY7"/>
<organism evidence="1 2">
    <name type="scientific">Triticum urartu</name>
    <name type="common">Red wild einkorn</name>
    <name type="synonym">Crithodium urartu</name>
    <dbReference type="NCBI Taxonomy" id="4572"/>
    <lineage>
        <taxon>Eukaryota</taxon>
        <taxon>Viridiplantae</taxon>
        <taxon>Streptophyta</taxon>
        <taxon>Embryophyta</taxon>
        <taxon>Tracheophyta</taxon>
        <taxon>Spermatophyta</taxon>
        <taxon>Magnoliopsida</taxon>
        <taxon>Liliopsida</taxon>
        <taxon>Poales</taxon>
        <taxon>Poaceae</taxon>
        <taxon>BOP clade</taxon>
        <taxon>Pooideae</taxon>
        <taxon>Triticodae</taxon>
        <taxon>Triticeae</taxon>
        <taxon>Triticinae</taxon>
        <taxon>Triticum</taxon>
    </lineage>
</organism>
<reference evidence="1" key="2">
    <citation type="submission" date="2018-03" db="EMBL/GenBank/DDBJ databases">
        <title>The Triticum urartu genome reveals the dynamic nature of wheat genome evolution.</title>
        <authorList>
            <person name="Ling H."/>
            <person name="Ma B."/>
            <person name="Shi X."/>
            <person name="Liu H."/>
            <person name="Dong L."/>
            <person name="Sun H."/>
            <person name="Cao Y."/>
            <person name="Gao Q."/>
            <person name="Zheng S."/>
            <person name="Li Y."/>
            <person name="Yu Y."/>
            <person name="Du H."/>
            <person name="Qi M."/>
            <person name="Li Y."/>
            <person name="Yu H."/>
            <person name="Cui Y."/>
            <person name="Wang N."/>
            <person name="Chen C."/>
            <person name="Wu H."/>
            <person name="Zhao Y."/>
            <person name="Zhang J."/>
            <person name="Li Y."/>
            <person name="Zhou W."/>
            <person name="Zhang B."/>
            <person name="Hu W."/>
            <person name="Eijk M."/>
            <person name="Tang J."/>
            <person name="Witsenboer H."/>
            <person name="Zhao S."/>
            <person name="Li Z."/>
            <person name="Zhang A."/>
            <person name="Wang D."/>
            <person name="Liang C."/>
        </authorList>
    </citation>
    <scope>NUCLEOTIDE SEQUENCE [LARGE SCALE GENOMIC DNA]</scope>
    <source>
        <strain evidence="1">cv. G1812</strain>
    </source>
</reference>
<evidence type="ECO:0000313" key="1">
    <source>
        <dbReference type="EnsemblPlants" id="TuG1812G0200001348.01.T01"/>
    </source>
</evidence>
<dbReference type="Gramene" id="TuG1812G0200001348.01.T01">
    <property type="protein sequence ID" value="TuG1812G0200001348.01.T01"/>
    <property type="gene ID" value="TuG1812G0200001348.01"/>
</dbReference>
<reference evidence="2" key="1">
    <citation type="journal article" date="2013" name="Nature">
        <title>Draft genome of the wheat A-genome progenitor Triticum urartu.</title>
        <authorList>
            <person name="Ling H.Q."/>
            <person name="Zhao S."/>
            <person name="Liu D."/>
            <person name="Wang J."/>
            <person name="Sun H."/>
            <person name="Zhang C."/>
            <person name="Fan H."/>
            <person name="Li D."/>
            <person name="Dong L."/>
            <person name="Tao Y."/>
            <person name="Gao C."/>
            <person name="Wu H."/>
            <person name="Li Y."/>
            <person name="Cui Y."/>
            <person name="Guo X."/>
            <person name="Zheng S."/>
            <person name="Wang B."/>
            <person name="Yu K."/>
            <person name="Liang Q."/>
            <person name="Yang W."/>
            <person name="Lou X."/>
            <person name="Chen J."/>
            <person name="Feng M."/>
            <person name="Jian J."/>
            <person name="Zhang X."/>
            <person name="Luo G."/>
            <person name="Jiang Y."/>
            <person name="Liu J."/>
            <person name="Wang Z."/>
            <person name="Sha Y."/>
            <person name="Zhang B."/>
            <person name="Wu H."/>
            <person name="Tang D."/>
            <person name="Shen Q."/>
            <person name="Xue P."/>
            <person name="Zou S."/>
            <person name="Wang X."/>
            <person name="Liu X."/>
            <person name="Wang F."/>
            <person name="Yang Y."/>
            <person name="An X."/>
            <person name="Dong Z."/>
            <person name="Zhang K."/>
            <person name="Zhang X."/>
            <person name="Luo M.C."/>
            <person name="Dvorak J."/>
            <person name="Tong Y."/>
            <person name="Wang J."/>
            <person name="Yang H."/>
            <person name="Li Z."/>
            <person name="Wang D."/>
            <person name="Zhang A."/>
            <person name="Wang J."/>
        </authorList>
    </citation>
    <scope>NUCLEOTIDE SEQUENCE</scope>
    <source>
        <strain evidence="2">cv. G1812</strain>
    </source>
</reference>
<sequence>DPCFVCAAGSRPGGHHVDVRIIATVCLDPLHVGAQEPDATVNDDSYYTRGAYYYVQPANDDQGFRRIRGRRHAPLSICILV</sequence>
<accession>A0A8R7PAY7</accession>
<dbReference type="Proteomes" id="UP000015106">
    <property type="component" value="Chromosome 2"/>
</dbReference>
<proteinExistence type="predicted"/>
<evidence type="ECO:0000313" key="2">
    <source>
        <dbReference type="Proteomes" id="UP000015106"/>
    </source>
</evidence>
<keyword evidence="2" id="KW-1185">Reference proteome</keyword>
<dbReference type="EnsemblPlants" id="TuG1812G0200001348.01.T01">
    <property type="protein sequence ID" value="TuG1812G0200001348.01.T01"/>
    <property type="gene ID" value="TuG1812G0200001348.01"/>
</dbReference>
<name>A0A8R7PAY7_TRIUA</name>
<protein>
    <submittedName>
        <fullName evidence="1">Uncharacterized protein</fullName>
    </submittedName>
</protein>